<reference evidence="1" key="1">
    <citation type="submission" date="2023-04" db="EMBL/GenBank/DDBJ databases">
        <title>Ambrosiozyma monospora NBRC 10751.</title>
        <authorList>
            <person name="Ichikawa N."/>
            <person name="Sato H."/>
            <person name="Tonouchi N."/>
        </authorList>
    </citation>
    <scope>NUCLEOTIDE SEQUENCE</scope>
    <source>
        <strain evidence="1">NBRC 10751</strain>
    </source>
</reference>
<sequence length="449" mass="48773">MLNNNKSMPGLSINDNCSTNSLTSTNSGGSAAKSLSNFNTGSIQSLRTKVRYQSYYNNQPSVLSPTLTALNLNTTLPQPNSDDSAKPSKKILYPHSPSTSLLKPVRQSKSRSPVRQMRFSGSSYTLKQTNPFQYESVAYDVPKNFHRDHDYLGNMSVSSTPCKSTIDENGASTPTSATHSLSNSVMFNASNSSSSVSLSRSRKSVGSSSLCHSVSPSRHERAKSTVSQKNVLTVASINSSNPSNNNDTANDRHKRSSSLFSSLSSKLHHRKRSSIVSMCSHASKRTSIIEKTTDELLGLDASSGTTPTLASYGESVRSPVLNDNTIVMDDATLTEDFVLGEPGPMIDPSTKDTTQFQSANNKPLSNISNSHNQYKSNNNNNSNKAKRSSLTHRSSTKENDMSSKSNKKNSKVTFLEPPHVKGHSKKGSTARLLSWISSKSNNTRKSEEI</sequence>
<name>A0ACB5TMF7_AMBMO</name>
<organism evidence="1 2">
    <name type="scientific">Ambrosiozyma monospora</name>
    <name type="common">Yeast</name>
    <name type="synonym">Endomycopsis monosporus</name>
    <dbReference type="NCBI Taxonomy" id="43982"/>
    <lineage>
        <taxon>Eukaryota</taxon>
        <taxon>Fungi</taxon>
        <taxon>Dikarya</taxon>
        <taxon>Ascomycota</taxon>
        <taxon>Saccharomycotina</taxon>
        <taxon>Pichiomycetes</taxon>
        <taxon>Pichiales</taxon>
        <taxon>Pichiaceae</taxon>
        <taxon>Ambrosiozyma</taxon>
    </lineage>
</organism>
<protein>
    <submittedName>
        <fullName evidence="1">Unnamed protein product</fullName>
    </submittedName>
</protein>
<dbReference type="Proteomes" id="UP001165064">
    <property type="component" value="Unassembled WGS sequence"/>
</dbReference>
<keyword evidence="2" id="KW-1185">Reference proteome</keyword>
<evidence type="ECO:0000313" key="2">
    <source>
        <dbReference type="Proteomes" id="UP001165064"/>
    </source>
</evidence>
<comment type="caution">
    <text evidence="1">The sequence shown here is derived from an EMBL/GenBank/DDBJ whole genome shotgun (WGS) entry which is preliminary data.</text>
</comment>
<gene>
    <name evidence="1" type="ORF">Amon02_000881300</name>
</gene>
<dbReference type="EMBL" id="BSXS01007964">
    <property type="protein sequence ID" value="GME90967.1"/>
    <property type="molecule type" value="Genomic_DNA"/>
</dbReference>
<accession>A0ACB5TMF7</accession>
<proteinExistence type="predicted"/>
<evidence type="ECO:0000313" key="1">
    <source>
        <dbReference type="EMBL" id="GME90967.1"/>
    </source>
</evidence>